<evidence type="ECO:0000313" key="3">
    <source>
        <dbReference type="EnsemblPlants" id="Zm00001eb175530_P001"/>
    </source>
</evidence>
<reference evidence="4" key="1">
    <citation type="journal article" date="2009" name="Science">
        <title>The B73 maize genome: complexity, diversity, and dynamics.</title>
        <authorList>
            <person name="Schnable P.S."/>
            <person name="Ware D."/>
            <person name="Fulton R.S."/>
            <person name="Stein J.C."/>
            <person name="Wei F."/>
            <person name="Pasternak S."/>
            <person name="Liang C."/>
            <person name="Zhang J."/>
            <person name="Fulton L."/>
            <person name="Graves T.A."/>
            <person name="Minx P."/>
            <person name="Reily A.D."/>
            <person name="Courtney L."/>
            <person name="Kruchowski S.S."/>
            <person name="Tomlinson C."/>
            <person name="Strong C."/>
            <person name="Delehaunty K."/>
            <person name="Fronick C."/>
            <person name="Courtney B."/>
            <person name="Rock S.M."/>
            <person name="Belter E."/>
            <person name="Du F."/>
            <person name="Kim K."/>
            <person name="Abbott R.M."/>
            <person name="Cotton M."/>
            <person name="Levy A."/>
            <person name="Marchetto P."/>
            <person name="Ochoa K."/>
            <person name="Jackson S.M."/>
            <person name="Gillam B."/>
            <person name="Chen W."/>
            <person name="Yan L."/>
            <person name="Higginbotham J."/>
            <person name="Cardenas M."/>
            <person name="Waligorski J."/>
            <person name="Applebaum E."/>
            <person name="Phelps L."/>
            <person name="Falcone J."/>
            <person name="Kanchi K."/>
            <person name="Thane T."/>
            <person name="Scimone A."/>
            <person name="Thane N."/>
            <person name="Henke J."/>
            <person name="Wang T."/>
            <person name="Ruppert J."/>
            <person name="Shah N."/>
            <person name="Rotter K."/>
            <person name="Hodges J."/>
            <person name="Ingenthron E."/>
            <person name="Cordes M."/>
            <person name="Kohlberg S."/>
            <person name="Sgro J."/>
            <person name="Delgado B."/>
            <person name="Mead K."/>
            <person name="Chinwalla A."/>
            <person name="Leonard S."/>
            <person name="Crouse K."/>
            <person name="Collura K."/>
            <person name="Kudrna D."/>
            <person name="Currie J."/>
            <person name="He R."/>
            <person name="Angelova A."/>
            <person name="Rajasekar S."/>
            <person name="Mueller T."/>
            <person name="Lomeli R."/>
            <person name="Scara G."/>
            <person name="Ko A."/>
            <person name="Delaney K."/>
            <person name="Wissotski M."/>
            <person name="Lopez G."/>
            <person name="Campos D."/>
            <person name="Braidotti M."/>
            <person name="Ashley E."/>
            <person name="Golser W."/>
            <person name="Kim H."/>
            <person name="Lee S."/>
            <person name="Lin J."/>
            <person name="Dujmic Z."/>
            <person name="Kim W."/>
            <person name="Talag J."/>
            <person name="Zuccolo A."/>
            <person name="Fan C."/>
            <person name="Sebastian A."/>
            <person name="Kramer M."/>
            <person name="Spiegel L."/>
            <person name="Nascimento L."/>
            <person name="Zutavern T."/>
            <person name="Miller B."/>
            <person name="Ambroise C."/>
            <person name="Muller S."/>
            <person name="Spooner W."/>
            <person name="Narechania A."/>
            <person name="Ren L."/>
            <person name="Wei S."/>
            <person name="Kumari S."/>
            <person name="Faga B."/>
            <person name="Levy M.J."/>
            <person name="McMahan L."/>
            <person name="Van Buren P."/>
            <person name="Vaughn M.W."/>
            <person name="Ying K."/>
            <person name="Yeh C.-T."/>
            <person name="Emrich S.J."/>
            <person name="Jia Y."/>
            <person name="Kalyanaraman A."/>
            <person name="Hsia A.-P."/>
            <person name="Barbazuk W.B."/>
            <person name="Baucom R.S."/>
            <person name="Brutnell T.P."/>
            <person name="Carpita N.C."/>
            <person name="Chaparro C."/>
            <person name="Chia J.-M."/>
            <person name="Deragon J.-M."/>
            <person name="Estill J.C."/>
            <person name="Fu Y."/>
            <person name="Jeddeloh J.A."/>
            <person name="Han Y."/>
            <person name="Lee H."/>
            <person name="Li P."/>
            <person name="Lisch D.R."/>
            <person name="Liu S."/>
            <person name="Liu Z."/>
            <person name="Nagel D.H."/>
            <person name="McCann M.C."/>
            <person name="SanMiguel P."/>
            <person name="Myers A.M."/>
            <person name="Nettleton D."/>
            <person name="Nguyen J."/>
            <person name="Penning B.W."/>
            <person name="Ponnala L."/>
            <person name="Schneider K.L."/>
            <person name="Schwartz D.C."/>
            <person name="Sharma A."/>
            <person name="Soderlund C."/>
            <person name="Springer N.M."/>
            <person name="Sun Q."/>
            <person name="Wang H."/>
            <person name="Waterman M."/>
            <person name="Westerman R."/>
            <person name="Wolfgruber T.K."/>
            <person name="Yang L."/>
            <person name="Yu Y."/>
            <person name="Zhang L."/>
            <person name="Zhou S."/>
            <person name="Zhu Q."/>
            <person name="Bennetzen J.L."/>
            <person name="Dawe R.K."/>
            <person name="Jiang J."/>
            <person name="Jiang N."/>
            <person name="Presting G.G."/>
            <person name="Wessler S.R."/>
            <person name="Aluru S."/>
            <person name="Martienssen R.A."/>
            <person name="Clifton S.W."/>
            <person name="McCombie W.R."/>
            <person name="Wing R.A."/>
            <person name="Wilson R.K."/>
        </authorList>
    </citation>
    <scope>NUCLEOTIDE SEQUENCE [LARGE SCALE GENOMIC DNA]</scope>
    <source>
        <strain evidence="4">cv. B73</strain>
    </source>
</reference>
<feature type="region of interest" description="Disordered" evidence="1">
    <location>
        <begin position="135"/>
        <end position="158"/>
    </location>
</feature>
<reference evidence="3" key="2">
    <citation type="submission" date="2019-07" db="EMBL/GenBank/DDBJ databases">
        <authorList>
            <person name="Seetharam A."/>
            <person name="Woodhouse M."/>
            <person name="Cannon E."/>
        </authorList>
    </citation>
    <scope>NUCLEOTIDE SEQUENCE [LARGE SCALE GENOMIC DNA]</scope>
    <source>
        <strain evidence="3">cv. B73</strain>
    </source>
</reference>
<evidence type="ECO:0000313" key="4">
    <source>
        <dbReference type="Proteomes" id="UP000007305"/>
    </source>
</evidence>
<dbReference type="Proteomes" id="UP000007305">
    <property type="component" value="Chromosome 4"/>
</dbReference>
<sequence>MSSSAAMVAIAELVQLSESMRLDASLPADDDPSNETASHRPSTILNAVALGNVSAGKSAVLNSLIGHPVLPTGENHATRTAGNPGVAESGAVVCWKYCLLQVRSSHRFVESVLIRVSGLPCTGLCSTGEERRRGPRLAVPGHGFGGGRSGPSDLSPTHEIKSCEPITKKVAVDRCSVPPVEATVEVLLHPESGEVENTVDSRLLE</sequence>
<feature type="domain" description="Dynamin N-terminal" evidence="2">
    <location>
        <begin position="48"/>
        <end position="80"/>
    </location>
</feature>
<protein>
    <recommendedName>
        <fullName evidence="2">Dynamin N-terminal domain-containing protein</fullName>
    </recommendedName>
</protein>
<reference evidence="3" key="3">
    <citation type="submission" date="2021-05" db="UniProtKB">
        <authorList>
            <consortium name="EnsemblPlants"/>
        </authorList>
    </citation>
    <scope>IDENTIFICATION</scope>
    <source>
        <strain evidence="3">cv. B73</strain>
    </source>
</reference>
<dbReference type="InterPro" id="IPR027417">
    <property type="entry name" value="P-loop_NTPase"/>
</dbReference>
<name>A0A804NP98_MAIZE</name>
<dbReference type="InParanoid" id="A0A804NP98"/>
<dbReference type="InterPro" id="IPR045063">
    <property type="entry name" value="Dynamin_N"/>
</dbReference>
<dbReference type="Pfam" id="PF00350">
    <property type="entry name" value="Dynamin_N"/>
    <property type="match status" value="1"/>
</dbReference>
<evidence type="ECO:0000259" key="2">
    <source>
        <dbReference type="Pfam" id="PF00350"/>
    </source>
</evidence>
<dbReference type="Gramene" id="Zm00001eb175530_T001">
    <property type="protein sequence ID" value="Zm00001eb175530_P001"/>
    <property type="gene ID" value="Zm00001eb175530"/>
</dbReference>
<organism evidence="3 4">
    <name type="scientific">Zea mays</name>
    <name type="common">Maize</name>
    <dbReference type="NCBI Taxonomy" id="4577"/>
    <lineage>
        <taxon>Eukaryota</taxon>
        <taxon>Viridiplantae</taxon>
        <taxon>Streptophyta</taxon>
        <taxon>Embryophyta</taxon>
        <taxon>Tracheophyta</taxon>
        <taxon>Spermatophyta</taxon>
        <taxon>Magnoliopsida</taxon>
        <taxon>Liliopsida</taxon>
        <taxon>Poales</taxon>
        <taxon>Poaceae</taxon>
        <taxon>PACMAD clade</taxon>
        <taxon>Panicoideae</taxon>
        <taxon>Andropogonodae</taxon>
        <taxon>Andropogoneae</taxon>
        <taxon>Tripsacinae</taxon>
        <taxon>Zea</taxon>
    </lineage>
</organism>
<evidence type="ECO:0000256" key="1">
    <source>
        <dbReference type="SAM" id="MobiDB-lite"/>
    </source>
</evidence>
<dbReference type="EnsemblPlants" id="Zm00001eb175530_T001">
    <property type="protein sequence ID" value="Zm00001eb175530_P001"/>
    <property type="gene ID" value="Zm00001eb175530"/>
</dbReference>
<proteinExistence type="predicted"/>
<keyword evidence="4" id="KW-1185">Reference proteome</keyword>
<dbReference type="SUPFAM" id="SSF52540">
    <property type="entry name" value="P-loop containing nucleoside triphosphate hydrolases"/>
    <property type="match status" value="1"/>
</dbReference>
<accession>A0A804NP98</accession>
<dbReference type="AlphaFoldDB" id="A0A804NP98"/>
<dbReference type="Gene3D" id="3.40.50.300">
    <property type="entry name" value="P-loop containing nucleotide triphosphate hydrolases"/>
    <property type="match status" value="1"/>
</dbReference>